<organism evidence="2 3">
    <name type="scientific">Cuscuta australis</name>
    <dbReference type="NCBI Taxonomy" id="267555"/>
    <lineage>
        <taxon>Eukaryota</taxon>
        <taxon>Viridiplantae</taxon>
        <taxon>Streptophyta</taxon>
        <taxon>Embryophyta</taxon>
        <taxon>Tracheophyta</taxon>
        <taxon>Spermatophyta</taxon>
        <taxon>Magnoliopsida</taxon>
        <taxon>eudicotyledons</taxon>
        <taxon>Gunneridae</taxon>
        <taxon>Pentapetalae</taxon>
        <taxon>asterids</taxon>
        <taxon>lamiids</taxon>
        <taxon>Solanales</taxon>
        <taxon>Convolvulaceae</taxon>
        <taxon>Cuscuteae</taxon>
        <taxon>Cuscuta</taxon>
        <taxon>Cuscuta subgen. Grammica</taxon>
        <taxon>Cuscuta sect. Cleistogrammica</taxon>
    </lineage>
</organism>
<proteinExistence type="predicted"/>
<name>A0A328CXY3_9ASTE</name>
<keyword evidence="1" id="KW-0732">Signal</keyword>
<keyword evidence="3" id="KW-1185">Reference proteome</keyword>
<comment type="caution">
    <text evidence="2">The sequence shown here is derived from an EMBL/GenBank/DDBJ whole genome shotgun (WGS) entry which is preliminary data.</text>
</comment>
<sequence length="69" mass="7393">MAPLAALALAVVVWARAVVAATLAVVVLEVELSVVLHPGVVAIMPALERVVLRGEELTKLQRAWKQDKL</sequence>
<reference evidence="2 3" key="1">
    <citation type="submission" date="2018-06" db="EMBL/GenBank/DDBJ databases">
        <title>The Genome of Cuscuta australis (Dodder) Provides Insight into the Evolution of Plant Parasitism.</title>
        <authorList>
            <person name="Liu H."/>
        </authorList>
    </citation>
    <scope>NUCLEOTIDE SEQUENCE [LARGE SCALE GENOMIC DNA]</scope>
    <source>
        <strain evidence="3">cv. Yunnan</strain>
        <tissue evidence="2">Vines</tissue>
    </source>
</reference>
<dbReference type="AlphaFoldDB" id="A0A328CXY3"/>
<evidence type="ECO:0000313" key="3">
    <source>
        <dbReference type="Proteomes" id="UP000249390"/>
    </source>
</evidence>
<dbReference type="EMBL" id="NQVE01000217">
    <property type="protein sequence ID" value="RAL37298.1"/>
    <property type="molecule type" value="Genomic_DNA"/>
</dbReference>
<evidence type="ECO:0000313" key="2">
    <source>
        <dbReference type="EMBL" id="RAL37298.1"/>
    </source>
</evidence>
<protein>
    <recommendedName>
        <fullName evidence="4">Secreted protein</fullName>
    </recommendedName>
</protein>
<accession>A0A328CXY3</accession>
<feature type="chain" id="PRO_5016468276" description="Secreted protein" evidence="1">
    <location>
        <begin position="21"/>
        <end position="69"/>
    </location>
</feature>
<gene>
    <name evidence="2" type="ORF">DM860_004220</name>
</gene>
<evidence type="ECO:0000256" key="1">
    <source>
        <dbReference type="SAM" id="SignalP"/>
    </source>
</evidence>
<evidence type="ECO:0008006" key="4">
    <source>
        <dbReference type="Google" id="ProtNLM"/>
    </source>
</evidence>
<feature type="signal peptide" evidence="1">
    <location>
        <begin position="1"/>
        <end position="20"/>
    </location>
</feature>
<dbReference type="Proteomes" id="UP000249390">
    <property type="component" value="Unassembled WGS sequence"/>
</dbReference>